<organism evidence="2 3">
    <name type="scientific">Saccharopolyspora gregorii</name>
    <dbReference type="NCBI Taxonomy" id="33914"/>
    <lineage>
        <taxon>Bacteria</taxon>
        <taxon>Bacillati</taxon>
        <taxon>Actinomycetota</taxon>
        <taxon>Actinomycetes</taxon>
        <taxon>Pseudonocardiales</taxon>
        <taxon>Pseudonocardiaceae</taxon>
        <taxon>Saccharopolyspora</taxon>
    </lineage>
</organism>
<name>A0ABP6RKQ1_9PSEU</name>
<keyword evidence="3" id="KW-1185">Reference proteome</keyword>
<gene>
    <name evidence="2" type="ORF">GCM10020366_09970</name>
</gene>
<feature type="region of interest" description="Disordered" evidence="1">
    <location>
        <begin position="19"/>
        <end position="45"/>
    </location>
</feature>
<comment type="caution">
    <text evidence="2">The sequence shown here is derived from an EMBL/GenBank/DDBJ whole genome shotgun (WGS) entry which is preliminary data.</text>
</comment>
<reference evidence="3" key="1">
    <citation type="journal article" date="2019" name="Int. J. Syst. Evol. Microbiol.">
        <title>The Global Catalogue of Microorganisms (GCM) 10K type strain sequencing project: providing services to taxonomists for standard genome sequencing and annotation.</title>
        <authorList>
            <consortium name="The Broad Institute Genomics Platform"/>
            <consortium name="The Broad Institute Genome Sequencing Center for Infectious Disease"/>
            <person name="Wu L."/>
            <person name="Ma J."/>
        </authorList>
    </citation>
    <scope>NUCLEOTIDE SEQUENCE [LARGE SCALE GENOMIC DNA]</scope>
    <source>
        <strain evidence="3">JCM 9687</strain>
    </source>
</reference>
<evidence type="ECO:0000313" key="2">
    <source>
        <dbReference type="EMBL" id="GAA3354169.1"/>
    </source>
</evidence>
<accession>A0ABP6RKQ1</accession>
<evidence type="ECO:0000313" key="3">
    <source>
        <dbReference type="Proteomes" id="UP001500483"/>
    </source>
</evidence>
<sequence>MDAFGVEPVDRLVEQQDLRVAEQGGGDAEPLRHAEGEPAGALPRDLAEPDHVEDLVDAADRDPVGPGEPAQVGVRGNGSGAPTWRR</sequence>
<protein>
    <submittedName>
        <fullName evidence="2">Uncharacterized protein</fullName>
    </submittedName>
</protein>
<dbReference type="EMBL" id="BAAAYK010000030">
    <property type="protein sequence ID" value="GAA3354169.1"/>
    <property type="molecule type" value="Genomic_DNA"/>
</dbReference>
<evidence type="ECO:0000256" key="1">
    <source>
        <dbReference type="SAM" id="MobiDB-lite"/>
    </source>
</evidence>
<dbReference type="Proteomes" id="UP001500483">
    <property type="component" value="Unassembled WGS sequence"/>
</dbReference>
<feature type="region of interest" description="Disordered" evidence="1">
    <location>
        <begin position="59"/>
        <end position="86"/>
    </location>
</feature>
<proteinExistence type="predicted"/>